<dbReference type="Gene3D" id="3.30.70.270">
    <property type="match status" value="2"/>
</dbReference>
<keyword evidence="4" id="KW-0732">Signal</keyword>
<gene>
    <name evidence="6" type="primary">pleD</name>
    <name evidence="6" type="ORF">I41_55870</name>
</gene>
<dbReference type="InterPro" id="IPR000160">
    <property type="entry name" value="GGDEF_dom"/>
</dbReference>
<sequence precursor="true">MMSLFVLKLLSNLALALASMAIGSAITVVVIQLRRRRQPVHPTDQSRTEDAARTQAAVEQIRQLAVDVANDVGNHSETMEGWSAQLDASRSSGKAGVLEIQSLVEGMLDANHQLHARLKLAEQKIATQAEEIRTQESNAKTDALTGLANRRLFDSELATDILSSLAAGEACSLIIFDIDHFKKFNDAHGHLAGDEVLRTVAGAVANIIRKPYLAARYGGEEFAAILPNTSAQQARAIADRIRFAIQETSVSFEGKVLSVTASIGVAEAIAEEQPRDLVRRADEAVYAAKASGRNCCYWHDGRQTLAVASLAKEPAAKGSAAPACRVKTSIADIIAVQAASLPAASVVIDSIRDRLVSNNGPEGAISLLHIRPKQLFVLNSYDEQRSTELLSDLIATVVAATRRDADLIASLGDGEFLVALPGIGESAARIVSQRIRTAIASHLLATETGTTHLHVEVGVVEMDGSIELVEAIELAKYLSMPEELASKATKPMVLAGNP</sequence>
<accession>A0A517U6T0</accession>
<evidence type="ECO:0000256" key="2">
    <source>
        <dbReference type="ARBA" id="ARBA00034247"/>
    </source>
</evidence>
<dbReference type="PANTHER" id="PTHR45138">
    <property type="entry name" value="REGULATORY COMPONENTS OF SENSORY TRANSDUCTION SYSTEM"/>
    <property type="match status" value="1"/>
</dbReference>
<dbReference type="KEGG" id="llh:I41_55870"/>
<dbReference type="InterPro" id="IPR043128">
    <property type="entry name" value="Rev_trsase/Diguanyl_cyclase"/>
</dbReference>
<dbReference type="Pfam" id="PF00990">
    <property type="entry name" value="GGDEF"/>
    <property type="match status" value="1"/>
</dbReference>
<feature type="signal peptide" evidence="4">
    <location>
        <begin position="1"/>
        <end position="16"/>
    </location>
</feature>
<keyword evidence="3" id="KW-0175">Coiled coil</keyword>
<organism evidence="6 7">
    <name type="scientific">Lacipirellula limnantheis</name>
    <dbReference type="NCBI Taxonomy" id="2528024"/>
    <lineage>
        <taxon>Bacteria</taxon>
        <taxon>Pseudomonadati</taxon>
        <taxon>Planctomycetota</taxon>
        <taxon>Planctomycetia</taxon>
        <taxon>Pirellulales</taxon>
        <taxon>Lacipirellulaceae</taxon>
        <taxon>Lacipirellula</taxon>
    </lineage>
</organism>
<dbReference type="OrthoDB" id="244535at2"/>
<dbReference type="InterPro" id="IPR050469">
    <property type="entry name" value="Diguanylate_Cyclase"/>
</dbReference>
<dbReference type="SMART" id="SM00267">
    <property type="entry name" value="GGDEF"/>
    <property type="match status" value="1"/>
</dbReference>
<evidence type="ECO:0000256" key="4">
    <source>
        <dbReference type="SAM" id="SignalP"/>
    </source>
</evidence>
<comment type="catalytic activity">
    <reaction evidence="2">
        <text>2 GTP = 3',3'-c-di-GMP + 2 diphosphate</text>
        <dbReference type="Rhea" id="RHEA:24898"/>
        <dbReference type="ChEBI" id="CHEBI:33019"/>
        <dbReference type="ChEBI" id="CHEBI:37565"/>
        <dbReference type="ChEBI" id="CHEBI:58805"/>
        <dbReference type="EC" id="2.7.7.65"/>
    </reaction>
</comment>
<dbReference type="AlphaFoldDB" id="A0A517U6T0"/>
<dbReference type="CDD" id="cd01949">
    <property type="entry name" value="GGDEF"/>
    <property type="match status" value="1"/>
</dbReference>
<dbReference type="PANTHER" id="PTHR45138:SF9">
    <property type="entry name" value="DIGUANYLATE CYCLASE DGCM-RELATED"/>
    <property type="match status" value="1"/>
</dbReference>
<keyword evidence="6" id="KW-0614">Plasmid</keyword>
<feature type="coiled-coil region" evidence="3">
    <location>
        <begin position="111"/>
        <end position="138"/>
    </location>
</feature>
<evidence type="ECO:0000259" key="5">
    <source>
        <dbReference type="PROSITE" id="PS50887"/>
    </source>
</evidence>
<evidence type="ECO:0000313" key="6">
    <source>
        <dbReference type="EMBL" id="QDT76337.1"/>
    </source>
</evidence>
<proteinExistence type="predicted"/>
<dbReference type="FunFam" id="3.30.70.270:FF:000001">
    <property type="entry name" value="Diguanylate cyclase domain protein"/>
    <property type="match status" value="1"/>
</dbReference>
<dbReference type="PROSITE" id="PS50887">
    <property type="entry name" value="GGDEF"/>
    <property type="match status" value="2"/>
</dbReference>
<reference evidence="6 7" key="1">
    <citation type="submission" date="2019-02" db="EMBL/GenBank/DDBJ databases">
        <title>Deep-cultivation of Planctomycetes and their phenomic and genomic characterization uncovers novel biology.</title>
        <authorList>
            <person name="Wiegand S."/>
            <person name="Jogler M."/>
            <person name="Boedeker C."/>
            <person name="Pinto D."/>
            <person name="Vollmers J."/>
            <person name="Rivas-Marin E."/>
            <person name="Kohn T."/>
            <person name="Peeters S.H."/>
            <person name="Heuer A."/>
            <person name="Rast P."/>
            <person name="Oberbeckmann S."/>
            <person name="Bunk B."/>
            <person name="Jeske O."/>
            <person name="Meyerdierks A."/>
            <person name="Storesund J.E."/>
            <person name="Kallscheuer N."/>
            <person name="Luecker S."/>
            <person name="Lage O.M."/>
            <person name="Pohl T."/>
            <person name="Merkel B.J."/>
            <person name="Hornburger P."/>
            <person name="Mueller R.-W."/>
            <person name="Bruemmer F."/>
            <person name="Labrenz M."/>
            <person name="Spormann A.M."/>
            <person name="Op den Camp H."/>
            <person name="Overmann J."/>
            <person name="Amann R."/>
            <person name="Jetten M.S.M."/>
            <person name="Mascher T."/>
            <person name="Medema M.H."/>
            <person name="Devos D.P."/>
            <person name="Kaster A.-K."/>
            <person name="Ovreas L."/>
            <person name="Rohde M."/>
            <person name="Galperin M.Y."/>
            <person name="Jogler C."/>
        </authorList>
    </citation>
    <scope>NUCLEOTIDE SEQUENCE [LARGE SCALE GENOMIC DNA]</scope>
    <source>
        <strain evidence="6 7">I41</strain>
        <plasmid evidence="7">pi41_1</plasmid>
    </source>
</reference>
<geneLocation type="plasmid" evidence="7">
    <name>pi41_1</name>
</geneLocation>
<feature type="domain" description="GGDEF" evidence="5">
    <location>
        <begin position="363"/>
        <end position="498"/>
    </location>
</feature>
<dbReference type="EC" id="2.7.7.65" evidence="1"/>
<feature type="domain" description="GGDEF" evidence="5">
    <location>
        <begin position="169"/>
        <end position="301"/>
    </location>
</feature>
<dbReference type="SUPFAM" id="SSF55073">
    <property type="entry name" value="Nucleotide cyclase"/>
    <property type="match status" value="2"/>
</dbReference>
<protein>
    <recommendedName>
        <fullName evidence="1">diguanylate cyclase</fullName>
        <ecNumber evidence="1">2.7.7.65</ecNumber>
    </recommendedName>
</protein>
<name>A0A517U6T0_9BACT</name>
<dbReference type="GO" id="GO:0052621">
    <property type="term" value="F:diguanylate cyclase activity"/>
    <property type="evidence" value="ECO:0007669"/>
    <property type="project" value="UniProtKB-EC"/>
</dbReference>
<keyword evidence="7" id="KW-1185">Reference proteome</keyword>
<dbReference type="Proteomes" id="UP000317909">
    <property type="component" value="Plasmid pI41_1"/>
</dbReference>
<dbReference type="EMBL" id="CP036340">
    <property type="protein sequence ID" value="QDT76337.1"/>
    <property type="molecule type" value="Genomic_DNA"/>
</dbReference>
<evidence type="ECO:0000256" key="1">
    <source>
        <dbReference type="ARBA" id="ARBA00012528"/>
    </source>
</evidence>
<evidence type="ECO:0000313" key="7">
    <source>
        <dbReference type="Proteomes" id="UP000317909"/>
    </source>
</evidence>
<dbReference type="NCBIfam" id="TIGR00254">
    <property type="entry name" value="GGDEF"/>
    <property type="match status" value="1"/>
</dbReference>
<feature type="chain" id="PRO_5021790031" description="diguanylate cyclase" evidence="4">
    <location>
        <begin position="17"/>
        <end position="498"/>
    </location>
</feature>
<evidence type="ECO:0000256" key="3">
    <source>
        <dbReference type="SAM" id="Coils"/>
    </source>
</evidence>
<dbReference type="InterPro" id="IPR029787">
    <property type="entry name" value="Nucleotide_cyclase"/>
</dbReference>